<feature type="transmembrane region" description="Helical" evidence="1">
    <location>
        <begin position="46"/>
        <end position="67"/>
    </location>
</feature>
<dbReference type="PATRIC" id="fig|45658.8.peg.3252"/>
<protein>
    <submittedName>
        <fullName evidence="2">Uncharacterized protein</fullName>
    </submittedName>
</protein>
<dbReference type="EMBL" id="MDCJ01000006">
    <property type="protein sequence ID" value="ODS09635.1"/>
    <property type="molecule type" value="Genomic_DNA"/>
</dbReference>
<keyword evidence="1" id="KW-0812">Transmembrane</keyword>
<keyword evidence="1" id="KW-1133">Transmembrane helix</keyword>
<keyword evidence="1" id="KW-0472">Membrane</keyword>
<dbReference type="Proteomes" id="UP000095131">
    <property type="component" value="Unassembled WGS sequence"/>
</dbReference>
<dbReference type="AlphaFoldDB" id="A0A1E3WIT3"/>
<organism evidence="2 3">
    <name type="scientific">Vibrio scophthalmi</name>
    <dbReference type="NCBI Taxonomy" id="45658"/>
    <lineage>
        <taxon>Bacteria</taxon>
        <taxon>Pseudomonadati</taxon>
        <taxon>Pseudomonadota</taxon>
        <taxon>Gammaproteobacteria</taxon>
        <taxon>Vibrionales</taxon>
        <taxon>Vibrionaceae</taxon>
        <taxon>Vibrio</taxon>
    </lineage>
</organism>
<evidence type="ECO:0000256" key="1">
    <source>
        <dbReference type="SAM" id="Phobius"/>
    </source>
</evidence>
<comment type="caution">
    <text evidence="2">The sequence shown here is derived from an EMBL/GenBank/DDBJ whole genome shotgun (WGS) entry which is preliminary data.</text>
</comment>
<reference evidence="2 3" key="1">
    <citation type="submission" date="2016-08" db="EMBL/GenBank/DDBJ databases">
        <title>Genome sequencing of Vibrio scophthalmi strain FP3289, an isolated from Paralichthys olivaceus.</title>
        <authorList>
            <person name="Han H.-J."/>
        </authorList>
    </citation>
    <scope>NUCLEOTIDE SEQUENCE [LARGE SCALE GENOMIC DNA]</scope>
    <source>
        <strain evidence="2 3">FP3289</strain>
    </source>
</reference>
<dbReference type="RefSeq" id="WP_069447483.1">
    <property type="nucleotide sequence ID" value="NZ_MDCJ01000006.1"/>
</dbReference>
<feature type="transmembrane region" description="Helical" evidence="1">
    <location>
        <begin position="20"/>
        <end position="39"/>
    </location>
</feature>
<name>A0A1E3WIT3_9VIBR</name>
<accession>A0A1E3WIT3</accession>
<evidence type="ECO:0000313" key="2">
    <source>
        <dbReference type="EMBL" id="ODS09635.1"/>
    </source>
</evidence>
<sequence>MKSVELEGYELSPNVRKFCFVLLMAFVVVIGASIFGLNVPEKIKDIALFLALPAGLLVNVSRLSIWVKK</sequence>
<proteinExistence type="predicted"/>
<evidence type="ECO:0000313" key="3">
    <source>
        <dbReference type="Proteomes" id="UP000095131"/>
    </source>
</evidence>
<gene>
    <name evidence="2" type="ORF">VSF3289_03299</name>
</gene>